<feature type="transmembrane region" description="Helical" evidence="7">
    <location>
        <begin position="51"/>
        <end position="70"/>
    </location>
</feature>
<evidence type="ECO:0000256" key="5">
    <source>
        <dbReference type="ARBA" id="ARBA00022989"/>
    </source>
</evidence>
<dbReference type="SUPFAM" id="SSF51735">
    <property type="entry name" value="NAD(P)-binding Rossmann-fold domains"/>
    <property type="match status" value="1"/>
</dbReference>
<feature type="domain" description="Bacterial sugar transferase" evidence="8">
    <location>
        <begin position="281"/>
        <end position="460"/>
    </location>
</feature>
<dbReference type="RefSeq" id="WP_371755887.1">
    <property type="nucleotide sequence ID" value="NZ_JAYJLD010000049.1"/>
</dbReference>
<dbReference type="Gene3D" id="3.40.50.720">
    <property type="entry name" value="NAD(P)-binding Rossmann-like Domain"/>
    <property type="match status" value="1"/>
</dbReference>
<accession>A0ABU5ZMN1</accession>
<dbReference type="PANTHER" id="PTHR30576:SF0">
    <property type="entry name" value="UNDECAPRENYL-PHOSPHATE N-ACETYLGALACTOSAMINYL 1-PHOSPHATE TRANSFERASE-RELATED"/>
    <property type="match status" value="1"/>
</dbReference>
<name>A0ABU5ZMN1_9BACL</name>
<dbReference type="Pfam" id="PF02397">
    <property type="entry name" value="Bac_transf"/>
    <property type="match status" value="1"/>
</dbReference>
<gene>
    <name evidence="9" type="ORF">VF724_19190</name>
</gene>
<protein>
    <submittedName>
        <fullName evidence="9">Undecaprenyl-phosphate glucose phosphotransferase</fullName>
        <ecNumber evidence="9">2.7.8.31</ecNumber>
    </submittedName>
</protein>
<dbReference type="GO" id="GO:0089702">
    <property type="term" value="F:undecaprenyl-phosphate glucose phosphotransferase activity"/>
    <property type="evidence" value="ECO:0007669"/>
    <property type="project" value="UniProtKB-EC"/>
</dbReference>
<dbReference type="NCBIfam" id="TIGR03023">
    <property type="entry name" value="WcaJ_sugtrans"/>
    <property type="match status" value="1"/>
</dbReference>
<evidence type="ECO:0000256" key="7">
    <source>
        <dbReference type="SAM" id="Phobius"/>
    </source>
</evidence>
<reference evidence="9" key="1">
    <citation type="submission" date="2023-12" db="EMBL/GenBank/DDBJ databases">
        <title>Fervidustalea candida gen. nov., sp. nov., a novel member of the family Paenibacillaceae isolated from a geothermal area.</title>
        <authorList>
            <person name="Li W.-J."/>
            <person name="Jiao J.-Y."/>
            <person name="Chen Y."/>
        </authorList>
    </citation>
    <scope>NUCLEOTIDE SEQUENCE</scope>
    <source>
        <strain evidence="9">SYSU GA230002</strain>
    </source>
</reference>
<sequence length="468" mass="54073">MIRQSQGFLTQLYAIVDFLAVQLIFVFAWWLKFESGLLAFSSPLPFRIYLLWSAAYGVIVVIAGFLIGFYTPKRKKRFSFEALKIVQIHFISLLVLLSVLFIVKEVHISREFLAIFVSGNIFFMGIYRYLIKKALKSLREKGYNKQFVLILGAGSVGRKFYENLLEQPELGFEVVGFLDDFQREHHPEFVGYKPIIGTVDDLDSILGRIIIDEVIIALPLEAHHKYAKIIAACEKAGVKTMIIPDYFDILPARPFFENFAGIPIINVRDIPLDEVRNRLVKRIFDVLFSLAAIVITLPLLILIAAAIKATSRGPVIFKQERLGWNRRPFMMYKFRTMKVSSGIQSDTQWTVKDDPRRTWFGTFLRKTSLDELPQFFNVLKGDMSVVGPRPERPFFAEQFKEEIPKYMVKHHIRPGITGYAQSSGLRGDTSIEERIRHDIFYIENWTLLFDIKIIFKTLVNGFVNRNAY</sequence>
<dbReference type="PANTHER" id="PTHR30576">
    <property type="entry name" value="COLANIC BIOSYNTHESIS UDP-GLUCOSE LIPID CARRIER TRANSFERASE"/>
    <property type="match status" value="1"/>
</dbReference>
<keyword evidence="6 7" id="KW-0472">Membrane</keyword>
<comment type="similarity">
    <text evidence="2">Belongs to the bacterial sugar transferase family.</text>
</comment>
<dbReference type="NCBIfam" id="TIGR03025">
    <property type="entry name" value="EPS_sugtrans"/>
    <property type="match status" value="1"/>
</dbReference>
<organism evidence="9 10">
    <name type="scientific">Ferviditalea candida</name>
    <dbReference type="NCBI Taxonomy" id="3108399"/>
    <lineage>
        <taxon>Bacteria</taxon>
        <taxon>Bacillati</taxon>
        <taxon>Bacillota</taxon>
        <taxon>Bacilli</taxon>
        <taxon>Bacillales</taxon>
        <taxon>Paenibacillaceae</taxon>
        <taxon>Ferviditalea</taxon>
    </lineage>
</organism>
<dbReference type="EMBL" id="JAYJLD010000049">
    <property type="protein sequence ID" value="MEB3103759.1"/>
    <property type="molecule type" value="Genomic_DNA"/>
</dbReference>
<feature type="transmembrane region" description="Helical" evidence="7">
    <location>
        <begin position="113"/>
        <end position="131"/>
    </location>
</feature>
<feature type="transmembrane region" description="Helical" evidence="7">
    <location>
        <begin position="286"/>
        <end position="307"/>
    </location>
</feature>
<evidence type="ECO:0000256" key="1">
    <source>
        <dbReference type="ARBA" id="ARBA00004141"/>
    </source>
</evidence>
<keyword evidence="4 7" id="KW-0812">Transmembrane</keyword>
<dbReference type="InterPro" id="IPR003362">
    <property type="entry name" value="Bact_transf"/>
</dbReference>
<dbReference type="EC" id="2.7.8.31" evidence="9"/>
<feature type="transmembrane region" description="Helical" evidence="7">
    <location>
        <begin position="12"/>
        <end position="31"/>
    </location>
</feature>
<dbReference type="Proteomes" id="UP001310386">
    <property type="component" value="Unassembled WGS sequence"/>
</dbReference>
<evidence type="ECO:0000259" key="8">
    <source>
        <dbReference type="Pfam" id="PF02397"/>
    </source>
</evidence>
<evidence type="ECO:0000256" key="2">
    <source>
        <dbReference type="ARBA" id="ARBA00006464"/>
    </source>
</evidence>
<evidence type="ECO:0000256" key="6">
    <source>
        <dbReference type="ARBA" id="ARBA00023136"/>
    </source>
</evidence>
<keyword evidence="5 7" id="KW-1133">Transmembrane helix</keyword>
<evidence type="ECO:0000313" key="10">
    <source>
        <dbReference type="Proteomes" id="UP001310386"/>
    </source>
</evidence>
<keyword evidence="10" id="KW-1185">Reference proteome</keyword>
<evidence type="ECO:0000256" key="3">
    <source>
        <dbReference type="ARBA" id="ARBA00022679"/>
    </source>
</evidence>
<dbReference type="InterPro" id="IPR036291">
    <property type="entry name" value="NAD(P)-bd_dom_sf"/>
</dbReference>
<feature type="transmembrane region" description="Helical" evidence="7">
    <location>
        <begin position="82"/>
        <end position="101"/>
    </location>
</feature>
<evidence type="ECO:0000313" key="9">
    <source>
        <dbReference type="EMBL" id="MEB3103759.1"/>
    </source>
</evidence>
<evidence type="ECO:0000256" key="4">
    <source>
        <dbReference type="ARBA" id="ARBA00022692"/>
    </source>
</evidence>
<proteinExistence type="inferred from homology"/>
<comment type="subcellular location">
    <subcellularLocation>
        <location evidence="1">Membrane</location>
        <topology evidence="1">Multi-pass membrane protein</topology>
    </subcellularLocation>
</comment>
<keyword evidence="3 9" id="KW-0808">Transferase</keyword>
<dbReference type="InterPro" id="IPR017475">
    <property type="entry name" value="EPS_sugar_tfrase"/>
</dbReference>
<dbReference type="InterPro" id="IPR017473">
    <property type="entry name" value="Undecaprenyl-P_gluc_Ptfrase"/>
</dbReference>
<comment type="caution">
    <text evidence="9">The sequence shown here is derived from an EMBL/GenBank/DDBJ whole genome shotgun (WGS) entry which is preliminary data.</text>
</comment>
<dbReference type="Pfam" id="PF13727">
    <property type="entry name" value="CoA_binding_3"/>
    <property type="match status" value="1"/>
</dbReference>